<evidence type="ECO:0000313" key="3">
    <source>
        <dbReference type="EMBL" id="VFJ45968.1"/>
    </source>
</evidence>
<organism evidence="3">
    <name type="scientific">Candidatus Kentrum sp. FM</name>
    <dbReference type="NCBI Taxonomy" id="2126340"/>
    <lineage>
        <taxon>Bacteria</taxon>
        <taxon>Pseudomonadati</taxon>
        <taxon>Pseudomonadota</taxon>
        <taxon>Gammaproteobacteria</taxon>
        <taxon>Candidatus Kentrum</taxon>
    </lineage>
</organism>
<dbReference type="EMBL" id="CAADEZ010000029">
    <property type="protein sequence ID" value="VFJ45772.1"/>
    <property type="molecule type" value="Genomic_DNA"/>
</dbReference>
<gene>
    <name evidence="2" type="ORF">BECKFM1743A_GA0114220_1002911</name>
    <name evidence="4" type="ORF">BECKFM1743B_GA0114221_1004011</name>
    <name evidence="3" type="ORF">BECKFM1743C_GA0114222_1003211</name>
</gene>
<feature type="region of interest" description="Disordered" evidence="1">
    <location>
        <begin position="293"/>
        <end position="313"/>
    </location>
</feature>
<dbReference type="AlphaFoldDB" id="A0A450S2U9"/>
<evidence type="ECO:0000256" key="1">
    <source>
        <dbReference type="SAM" id="MobiDB-lite"/>
    </source>
</evidence>
<proteinExistence type="predicted"/>
<protein>
    <submittedName>
        <fullName evidence="3">Uncharacterized protein</fullName>
    </submittedName>
</protein>
<sequence length="313" mass="34427">MKTTNPLTIAIVLLSTSLFVIGCNPVRIHEADQSYMTLYEAKQKAKKEDDIHALLLARSGFTNLARESAAAAAELRTKRREAIGLGRVSAGSVWQAEPWRDQPHAQTINSSPDGTAESAANVKAYADIGLARCGEDLNIAPRDCGMLALIPHLAAIDEKTFLYDQIKDNDSQDWDGMRKVFDSYEYNLTKLIGPTAPPSRVSRKSLFSLKASPEFRKAIDLNIETTFCNLQDQIAAYIDQHEPNALNCSTGDQPTDVKQLKCHVEKFVCKAQSWLKDAEPKFTLGETCDYYSEQTPNADGSQPPGSCPPTASN</sequence>
<name>A0A450S2U9_9GAMM</name>
<dbReference type="PROSITE" id="PS51257">
    <property type="entry name" value="PROKAR_LIPOPROTEIN"/>
    <property type="match status" value="1"/>
</dbReference>
<reference evidence="3" key="1">
    <citation type="submission" date="2019-02" db="EMBL/GenBank/DDBJ databases">
        <authorList>
            <person name="Gruber-Vodicka R. H."/>
            <person name="Seah K. B. B."/>
        </authorList>
    </citation>
    <scope>NUCLEOTIDE SEQUENCE</scope>
    <source>
        <strain evidence="2">BECK_BZ163</strain>
        <strain evidence="4">BECK_BZ164</strain>
        <strain evidence="3">BECK_BZ165</strain>
    </source>
</reference>
<evidence type="ECO:0000313" key="2">
    <source>
        <dbReference type="EMBL" id="VFJ45772.1"/>
    </source>
</evidence>
<dbReference type="EMBL" id="CAADFA010000032">
    <property type="protein sequence ID" value="VFJ45968.1"/>
    <property type="molecule type" value="Genomic_DNA"/>
</dbReference>
<dbReference type="EMBL" id="CAADFL010000040">
    <property type="protein sequence ID" value="VFK07413.1"/>
    <property type="molecule type" value="Genomic_DNA"/>
</dbReference>
<accession>A0A450S2U9</accession>
<evidence type="ECO:0000313" key="4">
    <source>
        <dbReference type="EMBL" id="VFK07413.1"/>
    </source>
</evidence>